<keyword evidence="2" id="KW-1185">Reference proteome</keyword>
<proteinExistence type="predicted"/>
<accession>A0A1I6DCV8</accession>
<name>A0A1I6DCV8_9FIRM</name>
<dbReference type="AlphaFoldDB" id="A0A1I6DCV8"/>
<reference evidence="2" key="1">
    <citation type="submission" date="2016-10" db="EMBL/GenBank/DDBJ databases">
        <authorList>
            <person name="Varghese N."/>
            <person name="Submissions S."/>
        </authorList>
    </citation>
    <scope>NUCLEOTIDE SEQUENCE [LARGE SCALE GENOMIC DNA]</scope>
    <source>
        <strain evidence="2">DSM 3669</strain>
    </source>
</reference>
<evidence type="ECO:0000313" key="2">
    <source>
        <dbReference type="Proteomes" id="UP000199584"/>
    </source>
</evidence>
<protein>
    <submittedName>
        <fullName evidence="1">Uncharacterized protein</fullName>
    </submittedName>
</protein>
<sequence>MVTWQAAKSVKYEGRGDGGRNNQSILAVGLRVGQLLEGVPSIINNTA</sequence>
<dbReference type="STRING" id="39060.SAMN05660706_1092"/>
<dbReference type="EMBL" id="FOYM01000009">
    <property type="protein sequence ID" value="SFR03303.1"/>
    <property type="molecule type" value="Genomic_DNA"/>
</dbReference>
<dbReference type="Proteomes" id="UP000199584">
    <property type="component" value="Unassembled WGS sequence"/>
</dbReference>
<organism evidence="1 2">
    <name type="scientific">Desulfoscipio geothermicus DSM 3669</name>
    <dbReference type="NCBI Taxonomy" id="1121426"/>
    <lineage>
        <taxon>Bacteria</taxon>
        <taxon>Bacillati</taxon>
        <taxon>Bacillota</taxon>
        <taxon>Clostridia</taxon>
        <taxon>Eubacteriales</taxon>
        <taxon>Desulfallaceae</taxon>
        <taxon>Desulfoscipio</taxon>
    </lineage>
</organism>
<evidence type="ECO:0000313" key="1">
    <source>
        <dbReference type="EMBL" id="SFR03303.1"/>
    </source>
</evidence>
<gene>
    <name evidence="1" type="ORF">SAMN05660706_1092</name>
</gene>